<protein>
    <submittedName>
        <fullName evidence="1">Uncharacterized protein</fullName>
    </submittedName>
</protein>
<accession>A0AAE0YC95</accession>
<name>A0AAE0YC95_9GAST</name>
<dbReference type="Proteomes" id="UP001283361">
    <property type="component" value="Unassembled WGS sequence"/>
</dbReference>
<keyword evidence="2" id="KW-1185">Reference proteome</keyword>
<gene>
    <name evidence="1" type="ORF">RRG08_004321</name>
</gene>
<dbReference type="EMBL" id="JAWDGP010006471">
    <property type="protein sequence ID" value="KAK3740385.1"/>
    <property type="molecule type" value="Genomic_DNA"/>
</dbReference>
<sequence>MQGRRCRWRSYGEWWFKVPQDGTESPATRAWRLSKKVGFDAVMRGKLCDHRAELVGVWVLLEMCNPVQKDKDAQANPMLDTNRLTAKI</sequence>
<reference evidence="1" key="1">
    <citation type="journal article" date="2023" name="G3 (Bethesda)">
        <title>A reference genome for the long-term kleptoplast-retaining sea slug Elysia crispata morphotype clarki.</title>
        <authorList>
            <person name="Eastman K.E."/>
            <person name="Pendleton A.L."/>
            <person name="Shaikh M.A."/>
            <person name="Suttiyut T."/>
            <person name="Ogas R."/>
            <person name="Tomko P."/>
            <person name="Gavelis G."/>
            <person name="Widhalm J.R."/>
            <person name="Wisecaver J.H."/>
        </authorList>
    </citation>
    <scope>NUCLEOTIDE SEQUENCE</scope>
    <source>
        <strain evidence="1">ECLA1</strain>
    </source>
</reference>
<comment type="caution">
    <text evidence="1">The sequence shown here is derived from an EMBL/GenBank/DDBJ whole genome shotgun (WGS) entry which is preliminary data.</text>
</comment>
<organism evidence="1 2">
    <name type="scientific">Elysia crispata</name>
    <name type="common">lettuce slug</name>
    <dbReference type="NCBI Taxonomy" id="231223"/>
    <lineage>
        <taxon>Eukaryota</taxon>
        <taxon>Metazoa</taxon>
        <taxon>Spiralia</taxon>
        <taxon>Lophotrochozoa</taxon>
        <taxon>Mollusca</taxon>
        <taxon>Gastropoda</taxon>
        <taxon>Heterobranchia</taxon>
        <taxon>Euthyneura</taxon>
        <taxon>Panpulmonata</taxon>
        <taxon>Sacoglossa</taxon>
        <taxon>Placobranchoidea</taxon>
        <taxon>Plakobranchidae</taxon>
        <taxon>Elysia</taxon>
    </lineage>
</organism>
<dbReference type="AlphaFoldDB" id="A0AAE0YC95"/>
<evidence type="ECO:0000313" key="1">
    <source>
        <dbReference type="EMBL" id="KAK3740385.1"/>
    </source>
</evidence>
<proteinExistence type="predicted"/>
<evidence type="ECO:0000313" key="2">
    <source>
        <dbReference type="Proteomes" id="UP001283361"/>
    </source>
</evidence>